<dbReference type="GO" id="GO:1901135">
    <property type="term" value="P:carbohydrate derivative metabolic process"/>
    <property type="evidence" value="ECO:0007669"/>
    <property type="project" value="InterPro"/>
</dbReference>
<dbReference type="SUPFAM" id="SSF53697">
    <property type="entry name" value="SIS domain"/>
    <property type="match status" value="1"/>
</dbReference>
<dbReference type="SUPFAM" id="SSF46689">
    <property type="entry name" value="Homeodomain-like"/>
    <property type="match status" value="1"/>
</dbReference>
<reference evidence="6 8" key="1">
    <citation type="submission" date="2019-05" db="EMBL/GenBank/DDBJ databases">
        <title>Mumia sp. nov., isolated from the intestinal contents of plateau pika (Ochotona curzoniae) in the Qinghai-Tibet plateau of China.</title>
        <authorList>
            <person name="Tian Z."/>
        </authorList>
    </citation>
    <scope>NUCLEOTIDE SEQUENCE [LARGE SCALE GENOMIC DNA]</scope>
    <source>
        <strain evidence="8">527</strain>
        <strain evidence="6">Z527</strain>
    </source>
</reference>
<dbReference type="EMBL" id="VDFR01000073">
    <property type="protein sequence ID" value="TNC44273.1"/>
    <property type="molecule type" value="Genomic_DNA"/>
</dbReference>
<dbReference type="EMBL" id="VDFR01000177">
    <property type="protein sequence ID" value="TNC33132.1"/>
    <property type="molecule type" value="Genomic_DNA"/>
</dbReference>
<keyword evidence="3" id="KW-0804">Transcription</keyword>
<evidence type="ECO:0000256" key="2">
    <source>
        <dbReference type="ARBA" id="ARBA00023125"/>
    </source>
</evidence>
<dbReference type="Proteomes" id="UP000306740">
    <property type="component" value="Unassembled WGS sequence"/>
</dbReference>
<dbReference type="InterPro" id="IPR001347">
    <property type="entry name" value="SIS_dom"/>
</dbReference>
<dbReference type="PROSITE" id="PS51464">
    <property type="entry name" value="SIS"/>
    <property type="match status" value="1"/>
</dbReference>
<dbReference type="InterPro" id="IPR047640">
    <property type="entry name" value="RpiR-like"/>
</dbReference>
<keyword evidence="2" id="KW-0238">DNA-binding</keyword>
<dbReference type="Gene3D" id="1.10.10.10">
    <property type="entry name" value="Winged helix-like DNA-binding domain superfamily/Winged helix DNA-binding domain"/>
    <property type="match status" value="1"/>
</dbReference>
<dbReference type="InterPro" id="IPR035472">
    <property type="entry name" value="RpiR-like_SIS"/>
</dbReference>
<dbReference type="PROSITE" id="PS51071">
    <property type="entry name" value="HTH_RPIR"/>
    <property type="match status" value="1"/>
</dbReference>
<name>A0A5C4MAQ7_9ACTN</name>
<organism evidence="6 8">
    <name type="scientific">Mumia zhuanghuii</name>
    <dbReference type="NCBI Taxonomy" id="2585211"/>
    <lineage>
        <taxon>Bacteria</taxon>
        <taxon>Bacillati</taxon>
        <taxon>Actinomycetota</taxon>
        <taxon>Actinomycetes</taxon>
        <taxon>Propionibacteriales</taxon>
        <taxon>Nocardioidaceae</taxon>
        <taxon>Mumia</taxon>
    </lineage>
</organism>
<dbReference type="InterPro" id="IPR000281">
    <property type="entry name" value="HTH_RpiR"/>
</dbReference>
<accession>A0A5C4MAQ7</accession>
<evidence type="ECO:0000259" key="5">
    <source>
        <dbReference type="PROSITE" id="PS51464"/>
    </source>
</evidence>
<dbReference type="GO" id="GO:0003677">
    <property type="term" value="F:DNA binding"/>
    <property type="evidence" value="ECO:0007669"/>
    <property type="project" value="UniProtKB-KW"/>
</dbReference>
<dbReference type="PANTHER" id="PTHR30514:SF1">
    <property type="entry name" value="HTH-TYPE TRANSCRIPTIONAL REGULATOR HEXR-RELATED"/>
    <property type="match status" value="1"/>
</dbReference>
<dbReference type="InterPro" id="IPR046348">
    <property type="entry name" value="SIS_dom_sf"/>
</dbReference>
<evidence type="ECO:0000313" key="8">
    <source>
        <dbReference type="Proteomes" id="UP000306740"/>
    </source>
</evidence>
<dbReference type="CDD" id="cd05013">
    <property type="entry name" value="SIS_RpiR"/>
    <property type="match status" value="1"/>
</dbReference>
<dbReference type="InterPro" id="IPR036388">
    <property type="entry name" value="WH-like_DNA-bd_sf"/>
</dbReference>
<feature type="domain" description="HTH rpiR-type" evidence="4">
    <location>
        <begin position="6"/>
        <end position="82"/>
    </location>
</feature>
<evidence type="ECO:0000256" key="1">
    <source>
        <dbReference type="ARBA" id="ARBA00023015"/>
    </source>
</evidence>
<protein>
    <submittedName>
        <fullName evidence="6">MurR/RpiR family transcriptional regulator</fullName>
    </submittedName>
</protein>
<keyword evidence="1" id="KW-0805">Transcription regulation</keyword>
<dbReference type="Pfam" id="PF01418">
    <property type="entry name" value="HTH_6"/>
    <property type="match status" value="1"/>
</dbReference>
<gene>
    <name evidence="7" type="ORF">FHE65_16715</name>
    <name evidence="6" type="ORF">FHE65_29575</name>
</gene>
<dbReference type="GO" id="GO:0097367">
    <property type="term" value="F:carbohydrate derivative binding"/>
    <property type="evidence" value="ECO:0007669"/>
    <property type="project" value="InterPro"/>
</dbReference>
<dbReference type="Gene3D" id="3.40.50.10490">
    <property type="entry name" value="Glucose-6-phosphate isomerase like protein, domain 1"/>
    <property type="match status" value="1"/>
</dbReference>
<dbReference type="AlphaFoldDB" id="A0A5C4MAQ7"/>
<dbReference type="OrthoDB" id="370421at2"/>
<dbReference type="Pfam" id="PF01380">
    <property type="entry name" value="SIS"/>
    <property type="match status" value="1"/>
</dbReference>
<dbReference type="GO" id="GO:0003700">
    <property type="term" value="F:DNA-binding transcription factor activity"/>
    <property type="evidence" value="ECO:0007669"/>
    <property type="project" value="InterPro"/>
</dbReference>
<dbReference type="InterPro" id="IPR009057">
    <property type="entry name" value="Homeodomain-like_sf"/>
</dbReference>
<comment type="caution">
    <text evidence="6">The sequence shown here is derived from an EMBL/GenBank/DDBJ whole genome shotgun (WGS) entry which is preliminary data.</text>
</comment>
<evidence type="ECO:0000256" key="3">
    <source>
        <dbReference type="ARBA" id="ARBA00023163"/>
    </source>
</evidence>
<evidence type="ECO:0000259" key="4">
    <source>
        <dbReference type="PROSITE" id="PS51071"/>
    </source>
</evidence>
<sequence>MTLGALGVAERIQARRPQMSDAMAKIAALLVEHPTAPLEMSITELAAQAGTSAATVTRFCRLIGYSGYVPLRVGVAADVGRGDVHASWHADIGKSFDPDDTSSDVLHALLGSHTRAVQATASSVDLEQMDRIATAIATCRHLDIYGIGGSGLMADELQSRLYRIGLSAHAWTEVHAGLASAAIQDETCVALAISNTGRTTETIQMLGQANSSGAFSVALTNRPDSPLAAVAHEHVVAAAPEEYLQPDDLSAKHSQLFLLDLIYLLVAQQDFARTTTKLAASAMAVLPHRKSVRTRSRTQ</sequence>
<feature type="domain" description="SIS" evidence="5">
    <location>
        <begin position="132"/>
        <end position="272"/>
    </location>
</feature>
<proteinExistence type="predicted"/>
<dbReference type="PANTHER" id="PTHR30514">
    <property type="entry name" value="GLUCOKINASE"/>
    <property type="match status" value="1"/>
</dbReference>
<evidence type="ECO:0000313" key="6">
    <source>
        <dbReference type="EMBL" id="TNC33132.1"/>
    </source>
</evidence>
<evidence type="ECO:0000313" key="7">
    <source>
        <dbReference type="EMBL" id="TNC44273.1"/>
    </source>
</evidence>